<dbReference type="KEGG" id="osn:115225585"/>
<dbReference type="Proteomes" id="UP000515154">
    <property type="component" value="Linkage group LG28"/>
</dbReference>
<dbReference type="RefSeq" id="XP_029652368.1">
    <property type="nucleotide sequence ID" value="XM_029796508.2"/>
</dbReference>
<evidence type="ECO:0000256" key="1">
    <source>
        <dbReference type="SAM" id="MobiDB-lite"/>
    </source>
</evidence>
<accession>A0A6P7TKF8</accession>
<organism evidence="2 5">
    <name type="scientific">Octopus sinensis</name>
    <name type="common">East Asian common octopus</name>
    <dbReference type="NCBI Taxonomy" id="2607531"/>
    <lineage>
        <taxon>Eukaryota</taxon>
        <taxon>Metazoa</taxon>
        <taxon>Spiralia</taxon>
        <taxon>Lophotrochozoa</taxon>
        <taxon>Mollusca</taxon>
        <taxon>Cephalopoda</taxon>
        <taxon>Coleoidea</taxon>
        <taxon>Octopodiformes</taxon>
        <taxon>Octopoda</taxon>
        <taxon>Incirrata</taxon>
        <taxon>Octopodidae</taxon>
        <taxon>Octopus</taxon>
    </lineage>
</organism>
<dbReference type="RefSeq" id="XP_029652367.1">
    <property type="nucleotide sequence ID" value="XM_029796507.2"/>
</dbReference>
<gene>
    <name evidence="3 4 5" type="primary">LOC115225585</name>
</gene>
<evidence type="ECO:0000313" key="5">
    <source>
        <dbReference type="RefSeq" id="XP_029652369.1"/>
    </source>
</evidence>
<proteinExistence type="predicted"/>
<evidence type="ECO:0000313" key="4">
    <source>
        <dbReference type="RefSeq" id="XP_029652368.1"/>
    </source>
</evidence>
<dbReference type="RefSeq" id="XP_029652369.1">
    <property type="nucleotide sequence ID" value="XM_029796509.2"/>
</dbReference>
<protein>
    <submittedName>
        <fullName evidence="3 4">Uncharacterized protein LOC115225585</fullName>
    </submittedName>
</protein>
<feature type="region of interest" description="Disordered" evidence="1">
    <location>
        <begin position="227"/>
        <end position="281"/>
    </location>
</feature>
<evidence type="ECO:0000313" key="3">
    <source>
        <dbReference type="RefSeq" id="XP_029652367.1"/>
    </source>
</evidence>
<reference evidence="3 4" key="1">
    <citation type="submission" date="2025-08" db="UniProtKB">
        <authorList>
            <consortium name="RefSeq"/>
        </authorList>
    </citation>
    <scope>IDENTIFICATION</scope>
</reference>
<dbReference type="AlphaFoldDB" id="A0A6P7TKF8"/>
<keyword evidence="2" id="KW-1185">Reference proteome</keyword>
<evidence type="ECO:0000313" key="2">
    <source>
        <dbReference type="Proteomes" id="UP000515154"/>
    </source>
</evidence>
<sequence>MAKKVNTTLEWEIVPPKQWLKDLNERSVVLRTYSKSLNTITEFPQIEIEKELAEYLPTIKFIARGVKYATVWLLFDTPEVAHKFVSQPLEGQKILFLPTYCGKKLTRAWVCGLPPGVEPEWIEDTIHRGLGGSGAKLLNVKILPAADWVRSKAVLTLWTQSAKNLVFPDFLRMAGSRYPVILEGRPPKFHLCLEPGHIKKNCPQNIGRVLEQLIEVAPPAPPLGEVEAVDEVETSKKGNKRKMGNNGCPPNDPKAAGGEEDLPVKVEVPHPPVAKGRKRKI</sequence>
<name>A0A6P7TKF8_9MOLL</name>